<evidence type="ECO:0000256" key="4">
    <source>
        <dbReference type="ARBA" id="ARBA00013186"/>
    </source>
</evidence>
<keyword evidence="9" id="KW-1185">Reference proteome</keyword>
<dbReference type="InterPro" id="IPR036409">
    <property type="entry name" value="Aldolase_II/adducin_N_sf"/>
</dbReference>
<evidence type="ECO:0000256" key="5">
    <source>
        <dbReference type="ARBA" id="ARBA00022723"/>
    </source>
</evidence>
<evidence type="ECO:0000256" key="3">
    <source>
        <dbReference type="ARBA" id="ARBA00010037"/>
    </source>
</evidence>
<dbReference type="PANTHER" id="PTHR22789">
    <property type="entry name" value="FUCULOSE PHOSPHATE ALDOLASE"/>
    <property type="match status" value="1"/>
</dbReference>
<accession>A0ABY4ERE5</accession>
<dbReference type="InterPro" id="IPR050197">
    <property type="entry name" value="Aldolase_class_II_sugar_metab"/>
</dbReference>
<reference evidence="8 9" key="1">
    <citation type="submission" date="2022-04" db="EMBL/GenBank/DDBJ databases">
        <title>Halobacillus sp. isolated from saltern.</title>
        <authorList>
            <person name="Won M."/>
            <person name="Lee C.-M."/>
            <person name="Woen H.-Y."/>
            <person name="Kwon S.-W."/>
        </authorList>
    </citation>
    <scope>NUCLEOTIDE SEQUENCE [LARGE SCALE GENOMIC DNA]</scope>
    <source>
        <strain evidence="8 9">SSBR10-3</strain>
    </source>
</reference>
<dbReference type="Proteomes" id="UP000831787">
    <property type="component" value="Chromosome"/>
</dbReference>
<keyword evidence="5" id="KW-0479">Metal-binding</keyword>
<dbReference type="Gene3D" id="3.40.225.10">
    <property type="entry name" value="Class II aldolase/adducin N-terminal domain"/>
    <property type="match status" value="1"/>
</dbReference>
<dbReference type="Pfam" id="PF00596">
    <property type="entry name" value="Aldolase_II"/>
    <property type="match status" value="1"/>
</dbReference>
<protein>
    <recommendedName>
        <fullName evidence="4">L-ribulose-5-phosphate 4-epimerase</fullName>
        <ecNumber evidence="4">5.1.3.4</ecNumber>
    </recommendedName>
</protein>
<evidence type="ECO:0000313" key="9">
    <source>
        <dbReference type="Proteomes" id="UP000831787"/>
    </source>
</evidence>
<gene>
    <name evidence="8" type="ORF">MUN89_20595</name>
</gene>
<name>A0ABY4ERE5_9BACI</name>
<feature type="domain" description="Class II aldolase/adducin N-terminal" evidence="7">
    <location>
        <begin position="6"/>
        <end position="196"/>
    </location>
</feature>
<sequence>MENLKEEVLQANLSLPKHDLVTFTWGNVSGIDRESGLIVIKPSGVKYEDLTAADLVVVDLEGKKVEGELKPSSDTKTHVTLYRNFKEIGGVVHTHSTWATTWAQAACDLPALGTTHADHFFGSVPCTRHLTEKEIAHDYELETGQVIVETFNHRNINPNHVPSVLVESHGPFSWGENASKALKNAVVLEEVCKMAYNTFNLNSERSDLDYMLLKKHFFRKHGNNAYYGQ</sequence>
<dbReference type="NCBIfam" id="NF009003">
    <property type="entry name" value="PRK12348.1"/>
    <property type="match status" value="1"/>
</dbReference>
<dbReference type="PANTHER" id="PTHR22789:SF8">
    <property type="entry name" value="L-RIBULOSE-5-PHOSPHATE 4-EPIMERASE SGBE"/>
    <property type="match status" value="1"/>
</dbReference>
<proteinExistence type="inferred from homology"/>
<dbReference type="InterPro" id="IPR001303">
    <property type="entry name" value="Aldolase_II/adducin_N"/>
</dbReference>
<dbReference type="EMBL" id="CP095073">
    <property type="protein sequence ID" value="UOQ46550.1"/>
    <property type="molecule type" value="Genomic_DNA"/>
</dbReference>
<comment type="cofactor">
    <cofactor evidence="2">
        <name>Zn(2+)</name>
        <dbReference type="ChEBI" id="CHEBI:29105"/>
    </cofactor>
</comment>
<comment type="catalytic activity">
    <reaction evidence="1">
        <text>L-ribulose 5-phosphate = D-xylulose 5-phosphate</text>
        <dbReference type="Rhea" id="RHEA:22368"/>
        <dbReference type="ChEBI" id="CHEBI:57737"/>
        <dbReference type="ChEBI" id="CHEBI:58226"/>
        <dbReference type="EC" id="5.1.3.4"/>
    </reaction>
</comment>
<comment type="similarity">
    <text evidence="3">Belongs to the aldolase class II family. AraD/FucA subfamily.</text>
</comment>
<organism evidence="8 9">
    <name type="scientific">Halobacillus salinarum</name>
    <dbReference type="NCBI Taxonomy" id="2932257"/>
    <lineage>
        <taxon>Bacteria</taxon>
        <taxon>Bacillati</taxon>
        <taxon>Bacillota</taxon>
        <taxon>Bacilli</taxon>
        <taxon>Bacillales</taxon>
        <taxon>Bacillaceae</taxon>
        <taxon>Halobacillus</taxon>
    </lineage>
</organism>
<dbReference type="SMART" id="SM01007">
    <property type="entry name" value="Aldolase_II"/>
    <property type="match status" value="1"/>
</dbReference>
<evidence type="ECO:0000256" key="1">
    <source>
        <dbReference type="ARBA" id="ARBA00001726"/>
    </source>
</evidence>
<evidence type="ECO:0000256" key="2">
    <source>
        <dbReference type="ARBA" id="ARBA00001947"/>
    </source>
</evidence>
<dbReference type="SUPFAM" id="SSF53639">
    <property type="entry name" value="AraD/HMP-PK domain-like"/>
    <property type="match status" value="1"/>
</dbReference>
<evidence type="ECO:0000259" key="7">
    <source>
        <dbReference type="SMART" id="SM01007"/>
    </source>
</evidence>
<keyword evidence="6" id="KW-0862">Zinc</keyword>
<evidence type="ECO:0000256" key="6">
    <source>
        <dbReference type="ARBA" id="ARBA00022833"/>
    </source>
</evidence>
<dbReference type="EC" id="5.1.3.4" evidence="4"/>
<dbReference type="NCBIfam" id="NF006047">
    <property type="entry name" value="PRK08193.1"/>
    <property type="match status" value="1"/>
</dbReference>
<evidence type="ECO:0000313" key="8">
    <source>
        <dbReference type="EMBL" id="UOQ46550.1"/>
    </source>
</evidence>